<gene>
    <name evidence="3" type="ORF">TPSB3V08_LOCUS13436</name>
</gene>
<reference evidence="3" key="1">
    <citation type="submission" date="2020-11" db="EMBL/GenBank/DDBJ databases">
        <authorList>
            <person name="Tran Van P."/>
        </authorList>
    </citation>
    <scope>NUCLEOTIDE SEQUENCE</scope>
</reference>
<keyword evidence="1" id="KW-0175">Coiled coil</keyword>
<dbReference type="AlphaFoldDB" id="A0A7R9DS59"/>
<evidence type="ECO:0000256" key="2">
    <source>
        <dbReference type="SAM" id="MobiDB-lite"/>
    </source>
</evidence>
<feature type="region of interest" description="Disordered" evidence="2">
    <location>
        <begin position="110"/>
        <end position="150"/>
    </location>
</feature>
<evidence type="ECO:0000256" key="1">
    <source>
        <dbReference type="SAM" id="Coils"/>
    </source>
</evidence>
<feature type="coiled-coil region" evidence="1">
    <location>
        <begin position="689"/>
        <end position="721"/>
    </location>
</feature>
<protein>
    <submittedName>
        <fullName evidence="3">Uncharacterized protein</fullName>
    </submittedName>
</protein>
<dbReference type="EMBL" id="OD026068">
    <property type="protein sequence ID" value="CAD7420021.1"/>
    <property type="molecule type" value="Genomic_DNA"/>
</dbReference>
<sequence length="738" mass="81266">MKPRSGDWAVSQDEDSYNLLETYKYPFHVDARTDREKICDEAQYYISMWSRESVFDTGDHIEIPLRVLLPMVKKWCHSPQLLRSTLEGAGWKVAESVSGELCVIERYPYDHSSSSSSVGELDDRAAAPDVEDEPSLPHTQTNLELDDWWDDDPNPNCSACDWTATDVLPGLPPDSATHIGTLSSVDHISENCKPLEPEVGTEKPFENTASFKDTEYVPDPFVPDKSLEHSHQTRNAELKPDILGSFYSKPLVAIESEQISSIENSSQSISNTSINRNVVKSASVRLNSSIISNVSADASSFISPTSITSTSDIDSFTDSDHSQKLSLSNNHPITSDVKCSSALRRNRDCFKESLKVTENKEPILFADKNMCFSLETVENAEFKLKPVRPSRCDVGCSSTESEVQKGCIQPTKSVETINKCLNDVVEPLGTNIIYSEGIDSYHLLSGNLQPLSHINVPKEIPSELNSDLSNSKPDEIVSGPVFNAQTFKTDSDHTCVNSSQVSAVKMRPTTANRDAMTDQSMSLNLELESCRVPNVFAPNKRMTRSLEVTMIDRLDDSSIVDSFSLEEQNSKAVDSGYPNSSSVQDMDLDRTPEQFDEIFTEDVLLTGNSVFDEHNSDYDDSLSNASDVSDHLDNEGQLYRPPVAPVPNGLLREVLDEGVENGDGIPGEGDAPNPAHLLFDEDDNASLVSDDSALELAEAEEEFSEEEIELLEELAVQVSDEVIVLGDVGGSGEPHSIV</sequence>
<accession>A0A7R9DS59</accession>
<organism evidence="3">
    <name type="scientific">Timema poppense</name>
    <name type="common">Walking stick</name>
    <dbReference type="NCBI Taxonomy" id="170557"/>
    <lineage>
        <taxon>Eukaryota</taxon>
        <taxon>Metazoa</taxon>
        <taxon>Ecdysozoa</taxon>
        <taxon>Arthropoda</taxon>
        <taxon>Hexapoda</taxon>
        <taxon>Insecta</taxon>
        <taxon>Pterygota</taxon>
        <taxon>Neoptera</taxon>
        <taxon>Polyneoptera</taxon>
        <taxon>Phasmatodea</taxon>
        <taxon>Timematodea</taxon>
        <taxon>Timematoidea</taxon>
        <taxon>Timematidae</taxon>
        <taxon>Timema</taxon>
    </lineage>
</organism>
<evidence type="ECO:0000313" key="3">
    <source>
        <dbReference type="EMBL" id="CAD7420021.1"/>
    </source>
</evidence>
<proteinExistence type="predicted"/>
<name>A0A7R9DS59_TIMPO</name>